<keyword evidence="2" id="KW-1185">Reference proteome</keyword>
<evidence type="ECO:0000313" key="2">
    <source>
        <dbReference type="Proteomes" id="UP000823749"/>
    </source>
</evidence>
<sequence>MSRLENPVGNRNHGIVRTEEIGDAKIAEVDLIAERFLAMQRYQVSTRHSHSWNPISSCTISCLSYW</sequence>
<reference evidence="1" key="1">
    <citation type="submission" date="2020-08" db="EMBL/GenBank/DDBJ databases">
        <title>Plant Genome Project.</title>
        <authorList>
            <person name="Zhang R.-G."/>
        </authorList>
    </citation>
    <scope>NUCLEOTIDE SEQUENCE</scope>
    <source>
        <strain evidence="1">WSP0</strain>
        <tissue evidence="1">Leaf</tissue>
    </source>
</reference>
<dbReference type="Proteomes" id="UP000823749">
    <property type="component" value="Chromosome 5"/>
</dbReference>
<organism evidence="1 2">
    <name type="scientific">Rhododendron griersonianum</name>
    <dbReference type="NCBI Taxonomy" id="479676"/>
    <lineage>
        <taxon>Eukaryota</taxon>
        <taxon>Viridiplantae</taxon>
        <taxon>Streptophyta</taxon>
        <taxon>Embryophyta</taxon>
        <taxon>Tracheophyta</taxon>
        <taxon>Spermatophyta</taxon>
        <taxon>Magnoliopsida</taxon>
        <taxon>eudicotyledons</taxon>
        <taxon>Gunneridae</taxon>
        <taxon>Pentapetalae</taxon>
        <taxon>asterids</taxon>
        <taxon>Ericales</taxon>
        <taxon>Ericaceae</taxon>
        <taxon>Ericoideae</taxon>
        <taxon>Rhodoreae</taxon>
        <taxon>Rhododendron</taxon>
    </lineage>
</organism>
<comment type="caution">
    <text evidence="1">The sequence shown here is derived from an EMBL/GenBank/DDBJ whole genome shotgun (WGS) entry which is preliminary data.</text>
</comment>
<proteinExistence type="predicted"/>
<dbReference type="EMBL" id="JACTNZ010000005">
    <property type="protein sequence ID" value="KAG5548411.1"/>
    <property type="molecule type" value="Genomic_DNA"/>
</dbReference>
<protein>
    <submittedName>
        <fullName evidence="1">Uncharacterized protein</fullName>
    </submittedName>
</protein>
<dbReference type="AlphaFoldDB" id="A0AAV6K7L3"/>
<gene>
    <name evidence="1" type="ORF">RHGRI_013937</name>
</gene>
<evidence type="ECO:0000313" key="1">
    <source>
        <dbReference type="EMBL" id="KAG5548411.1"/>
    </source>
</evidence>
<name>A0AAV6K7L3_9ERIC</name>
<accession>A0AAV6K7L3</accession>